<gene>
    <name evidence="5" type="ORF">V0U79_01190</name>
</gene>
<feature type="signal peptide" evidence="4">
    <location>
        <begin position="1"/>
        <end position="22"/>
    </location>
</feature>
<dbReference type="PROSITE" id="PS52011">
    <property type="entry name" value="PEPTIDASE_M2"/>
    <property type="match status" value="1"/>
</dbReference>
<keyword evidence="3" id="KW-0325">Glycoprotein</keyword>
<dbReference type="Proteomes" id="UP001354971">
    <property type="component" value="Unassembled WGS sequence"/>
</dbReference>
<evidence type="ECO:0000313" key="5">
    <source>
        <dbReference type="EMBL" id="MEE2524965.1"/>
    </source>
</evidence>
<dbReference type="InterPro" id="IPR001548">
    <property type="entry name" value="Peptidase_M2"/>
</dbReference>
<dbReference type="Pfam" id="PF01401">
    <property type="entry name" value="Peptidase_M2"/>
    <property type="match status" value="1"/>
</dbReference>
<accession>A0ABU7LM20</accession>
<dbReference type="Gene3D" id="1.10.1370.30">
    <property type="match status" value="1"/>
</dbReference>
<keyword evidence="2" id="KW-1015">Disulfide bond</keyword>
<dbReference type="EMBL" id="JAZDRP010000001">
    <property type="protein sequence ID" value="MEE2524965.1"/>
    <property type="molecule type" value="Genomic_DNA"/>
</dbReference>
<evidence type="ECO:0000256" key="1">
    <source>
        <dbReference type="ARBA" id="ARBA00022729"/>
    </source>
</evidence>
<dbReference type="PANTHER" id="PTHR10514:SF27">
    <property type="entry name" value="ANGIOTENSIN-CONVERTING ENZYME"/>
    <property type="match status" value="1"/>
</dbReference>
<evidence type="ECO:0000256" key="3">
    <source>
        <dbReference type="ARBA" id="ARBA00023180"/>
    </source>
</evidence>
<dbReference type="PANTHER" id="PTHR10514">
    <property type="entry name" value="ANGIOTENSIN-CONVERTING ENZYME"/>
    <property type="match status" value="1"/>
</dbReference>
<dbReference type="PROSITE" id="PS51257">
    <property type="entry name" value="PROKAR_LIPOPROTEIN"/>
    <property type="match status" value="1"/>
</dbReference>
<dbReference type="CDD" id="cd06461">
    <property type="entry name" value="M2_ACE"/>
    <property type="match status" value="1"/>
</dbReference>
<dbReference type="PRINTS" id="PR00791">
    <property type="entry name" value="PEPDIPTASEA"/>
</dbReference>
<evidence type="ECO:0000313" key="6">
    <source>
        <dbReference type="Proteomes" id="UP001354971"/>
    </source>
</evidence>
<reference evidence="5 6" key="1">
    <citation type="submission" date="2024-01" db="EMBL/GenBank/DDBJ databases">
        <title>Hyphobacterium bacterium isolated from marine sediment.</title>
        <authorList>
            <person name="Zhao S."/>
        </authorList>
    </citation>
    <scope>NUCLEOTIDE SEQUENCE [LARGE SCALE GENOMIC DNA]</scope>
    <source>
        <strain evidence="6">HN65</strain>
    </source>
</reference>
<proteinExistence type="predicted"/>
<feature type="chain" id="PRO_5046984784" evidence="4">
    <location>
        <begin position="23"/>
        <end position="624"/>
    </location>
</feature>
<evidence type="ECO:0000256" key="4">
    <source>
        <dbReference type="SAM" id="SignalP"/>
    </source>
</evidence>
<evidence type="ECO:0000256" key="2">
    <source>
        <dbReference type="ARBA" id="ARBA00023157"/>
    </source>
</evidence>
<keyword evidence="6" id="KW-1185">Reference proteome</keyword>
<protein>
    <submittedName>
        <fullName evidence="5">M2 family metallopeptidase</fullName>
    </submittedName>
</protein>
<sequence length="624" mass="69511">MRKWMLGTASLALLLAACSQQAAENNESPETAFPGTDQTDAAPVNEAGEVTVADAAAFLEDAEARLLEDWNYTARVFWVQANFITDDTNWLASRAGAASTELAVELANEAARYAHLDLPPDMERKLNILRNGITLPAPSTEGAAAELSEITTQLGSMYSTGTYDVDGEPADLEVLSDIIETSRDPEILQDVWQGWRTNSVEMAPLYARMVEIANEGANELGFDNLADMWLSNYDMPPAEMEAEVERLWSQVEPLYEQLHCHVRAGLNDEYGDAVQPATGPIRADLLGNMWAQQWSNIYDLVAPEGAADDGLDVTALLEAQGYTAEDMVRTGEAFFSSLGFDPLPETFWTRSLITQPRDRTVVCHASAWDIDAVDDIRIKMCTAVNGEDFQTVHHELGHNYYQRAYSTQDFLFRGGAHDGFHEAIGDFVGLSITPEYLQAIGLIDEVPSADADLGILMRQALDKIAFLPFGLMMDQWRWGVLRGDTPPEEYNSSWWELRTRYQGITPPGGSRPGDAFDPGAKYHIPNNTPYLRYFLSFIMQFQFHQAACEMAGWEGPLHRCSIYGNEEVGQRFLAMMEMGQSQPWPDALEAFTGTREMDGSAIIAYFAPLMEYLEEQNADRQCGW</sequence>
<comment type="caution">
    <text evidence="5">The sequence shown here is derived from an EMBL/GenBank/DDBJ whole genome shotgun (WGS) entry which is preliminary data.</text>
</comment>
<organism evidence="5 6">
    <name type="scientific">Hyphobacterium lacteum</name>
    <dbReference type="NCBI Taxonomy" id="3116575"/>
    <lineage>
        <taxon>Bacteria</taxon>
        <taxon>Pseudomonadati</taxon>
        <taxon>Pseudomonadota</taxon>
        <taxon>Alphaproteobacteria</taxon>
        <taxon>Maricaulales</taxon>
        <taxon>Maricaulaceae</taxon>
        <taxon>Hyphobacterium</taxon>
    </lineage>
</organism>
<name>A0ABU7LM20_9PROT</name>
<dbReference type="SUPFAM" id="SSF55486">
    <property type="entry name" value="Metalloproteases ('zincins'), catalytic domain"/>
    <property type="match status" value="1"/>
</dbReference>
<dbReference type="RefSeq" id="WP_330197629.1">
    <property type="nucleotide sequence ID" value="NZ_JAZDRP010000001.1"/>
</dbReference>
<keyword evidence="1 4" id="KW-0732">Signal</keyword>